<evidence type="ECO:0008006" key="4">
    <source>
        <dbReference type="Google" id="ProtNLM"/>
    </source>
</evidence>
<dbReference type="Proteomes" id="UP000032300">
    <property type="component" value="Chromosome"/>
</dbReference>
<feature type="compositionally biased region" description="Pro residues" evidence="1">
    <location>
        <begin position="78"/>
        <end position="91"/>
    </location>
</feature>
<sequence length="523" mass="59039">MGIAPTNDTRAIRRAYAARLKTIDVEADPAAFIALREAFEDATQQAAWLDEKGEEREWNWEEEAESAPEAATPEPEPEPPAPSLAPQPWAPRTPDYYEGHATALAELLHRNDLAPRPLPSTIDRREMLDHWRVIVSDPRMDRIDFAADVEAWIAQLVGYTIPFSDTLILPVTEYFGWYRDDGTIRQSPGMAEITARYRLLRLVEDFATPGHQHHAAWMELTTPAYEGSRRGRVKRSEVRALIALARNHYPDLELSFDPDRVALWDPKHRIGTQAAEGSGFFSGWSWQFGWVLLVIVVLNIGRCAFQDRDSTRPSPFQIERTLESEDRDIQALLDRVGDASLRWEAVQAQNKPLAMLLHSNWLIGRDAKAQPREWSDKMAKLLLERFDDQLPDAPYRLRVAFNRVLIQKAQALLAANPAHCDAMMKGQSYPVEEVPEALRDQRALVAQVLLETQVEPRAQLDRRGFSVSPPVMAAITEKAGITRDQLREALLFKADARTNCVARIALMETAVALPQAEGAALLQ</sequence>
<keyword evidence="3" id="KW-1185">Reference proteome</keyword>
<dbReference type="EMBL" id="CP010836">
    <property type="protein sequence ID" value="AJP72136.1"/>
    <property type="molecule type" value="Genomic_DNA"/>
</dbReference>
<name>A0A7U4J8D3_9SPHN</name>
<feature type="region of interest" description="Disordered" evidence="1">
    <location>
        <begin position="52"/>
        <end position="92"/>
    </location>
</feature>
<gene>
    <name evidence="2" type="ORF">TS85_10585</name>
</gene>
<protein>
    <recommendedName>
        <fullName evidence="4">J domain-containing protein</fullName>
    </recommendedName>
</protein>
<reference evidence="2 3" key="2">
    <citation type="submission" date="2015-02" db="EMBL/GenBank/DDBJ databases">
        <title>The complete genome of Sphingomonas hengshuiensis sp. WHSC-8 isolated from soil of Hengshui Lake.</title>
        <authorList>
            <person name="Wei S."/>
            <person name="Guo J."/>
            <person name="Su C."/>
            <person name="Wu R."/>
            <person name="Zhang Z."/>
            <person name="Liang K."/>
            <person name="Li H."/>
            <person name="Wang T."/>
            <person name="Liu H."/>
            <person name="Zhang C."/>
            <person name="Li Z."/>
            <person name="Wang Q."/>
            <person name="Meng J."/>
        </authorList>
    </citation>
    <scope>NUCLEOTIDE SEQUENCE [LARGE SCALE GENOMIC DNA]</scope>
    <source>
        <strain evidence="2 3">WHSC-8</strain>
    </source>
</reference>
<accession>A0A7U4J8D3</accession>
<organism evidence="2 3">
    <name type="scientific">Sphingomonas hengshuiensis</name>
    <dbReference type="NCBI Taxonomy" id="1609977"/>
    <lineage>
        <taxon>Bacteria</taxon>
        <taxon>Pseudomonadati</taxon>
        <taxon>Pseudomonadota</taxon>
        <taxon>Alphaproteobacteria</taxon>
        <taxon>Sphingomonadales</taxon>
        <taxon>Sphingomonadaceae</taxon>
        <taxon>Sphingomonas</taxon>
    </lineage>
</organism>
<reference evidence="2 3" key="1">
    <citation type="journal article" date="2015" name="Int. J. Syst. Evol. Microbiol.">
        <title>Sphingomonas hengshuiensis sp. nov., isolated from lake wetland.</title>
        <authorList>
            <person name="Wei S."/>
            <person name="Wang T."/>
            <person name="Liu H."/>
            <person name="Zhang C."/>
            <person name="Guo J."/>
            <person name="Wang Q."/>
            <person name="Liang K."/>
            <person name="Zhang Z."/>
        </authorList>
    </citation>
    <scope>NUCLEOTIDE SEQUENCE [LARGE SCALE GENOMIC DNA]</scope>
    <source>
        <strain evidence="2 3">WHSC-8</strain>
    </source>
</reference>
<evidence type="ECO:0000313" key="2">
    <source>
        <dbReference type="EMBL" id="AJP72136.1"/>
    </source>
</evidence>
<dbReference type="KEGG" id="sphi:TS85_10585"/>
<evidence type="ECO:0000256" key="1">
    <source>
        <dbReference type="SAM" id="MobiDB-lite"/>
    </source>
</evidence>
<dbReference type="AlphaFoldDB" id="A0A7U4J8D3"/>
<evidence type="ECO:0000313" key="3">
    <source>
        <dbReference type="Proteomes" id="UP000032300"/>
    </source>
</evidence>
<proteinExistence type="predicted"/>